<feature type="domain" description="Beta-lactamase-related" evidence="3">
    <location>
        <begin position="241"/>
        <end position="462"/>
    </location>
</feature>
<dbReference type="GO" id="GO:0008233">
    <property type="term" value="F:peptidase activity"/>
    <property type="evidence" value="ECO:0007669"/>
    <property type="project" value="TreeGrafter"/>
</dbReference>
<dbReference type="Gene3D" id="3.40.710.10">
    <property type="entry name" value="DD-peptidase/beta-lactamase superfamily"/>
    <property type="match status" value="2"/>
</dbReference>
<protein>
    <submittedName>
        <fullName evidence="5">Serine beta-lactamase-like protein LACTB, mitochondrial</fullName>
    </submittedName>
</protein>
<feature type="domain" description="Beta-lactamase-related" evidence="3">
    <location>
        <begin position="55"/>
        <end position="202"/>
    </location>
</feature>
<gene>
    <name evidence="5" type="primary">LACTB</name>
</gene>
<dbReference type="InterPro" id="IPR001466">
    <property type="entry name" value="Beta-lactam-related"/>
</dbReference>
<feature type="non-terminal residue" evidence="5">
    <location>
        <position position="1"/>
    </location>
</feature>
<dbReference type="PANTHER" id="PTHR46520:SF1">
    <property type="entry name" value="SERINE BETA-LACTAMASE-LIKE PROTEIN LACTB, MITOCHONDRIAL"/>
    <property type="match status" value="1"/>
</dbReference>
<dbReference type="Pfam" id="PF00144">
    <property type="entry name" value="Beta-lactamase"/>
    <property type="match status" value="2"/>
</dbReference>
<dbReference type="SUPFAM" id="SSF56601">
    <property type="entry name" value="beta-lactamase/transpeptidase-like"/>
    <property type="match status" value="1"/>
</dbReference>
<dbReference type="GO" id="GO:0019216">
    <property type="term" value="P:regulation of lipid metabolic process"/>
    <property type="evidence" value="ECO:0007669"/>
    <property type="project" value="TreeGrafter"/>
</dbReference>
<dbReference type="InterPro" id="IPR012338">
    <property type="entry name" value="Beta-lactam/transpept-like"/>
</dbReference>
<evidence type="ECO:0000259" key="3">
    <source>
        <dbReference type="Pfam" id="PF00144"/>
    </source>
</evidence>
<reference evidence="5" key="1">
    <citation type="submission" date="2025-08" db="UniProtKB">
        <authorList>
            <consortium name="RefSeq"/>
        </authorList>
    </citation>
    <scope>IDENTIFICATION</scope>
</reference>
<proteinExistence type="predicted"/>
<dbReference type="OrthoDB" id="5946976at2759"/>
<feature type="compositionally biased region" description="Basic and acidic residues" evidence="1">
    <location>
        <begin position="191"/>
        <end position="216"/>
    </location>
</feature>
<evidence type="ECO:0000256" key="1">
    <source>
        <dbReference type="SAM" id="MobiDB-lite"/>
    </source>
</evidence>
<keyword evidence="4" id="KW-1185">Reference proteome</keyword>
<evidence type="ECO:0000313" key="5">
    <source>
        <dbReference type="RefSeq" id="XP_013914230.1"/>
    </source>
</evidence>
<dbReference type="AlphaFoldDB" id="A0A6I9Y6R6"/>
<dbReference type="InterPro" id="IPR052794">
    <property type="entry name" value="Mito_Ser_Protease_LACTB"/>
</dbReference>
<organism evidence="4 5">
    <name type="scientific">Thamnophis sirtalis</name>
    <dbReference type="NCBI Taxonomy" id="35019"/>
    <lineage>
        <taxon>Eukaryota</taxon>
        <taxon>Metazoa</taxon>
        <taxon>Chordata</taxon>
        <taxon>Craniata</taxon>
        <taxon>Vertebrata</taxon>
        <taxon>Euteleostomi</taxon>
        <taxon>Lepidosauria</taxon>
        <taxon>Squamata</taxon>
        <taxon>Bifurcata</taxon>
        <taxon>Unidentata</taxon>
        <taxon>Episquamata</taxon>
        <taxon>Toxicofera</taxon>
        <taxon>Serpentes</taxon>
        <taxon>Colubroidea</taxon>
        <taxon>Colubridae</taxon>
        <taxon>Natricinae</taxon>
        <taxon>Thamnophis</taxon>
    </lineage>
</organism>
<feature type="region of interest" description="Disordered" evidence="1">
    <location>
        <begin position="173"/>
        <end position="223"/>
    </location>
</feature>
<dbReference type="Proteomes" id="UP000504617">
    <property type="component" value="Unplaced"/>
</dbReference>
<accession>A0A6I9Y6R6</accession>
<feature type="signal peptide" evidence="2">
    <location>
        <begin position="1"/>
        <end position="30"/>
    </location>
</feature>
<name>A0A6I9Y6R6_9SAUR</name>
<evidence type="ECO:0000313" key="4">
    <source>
        <dbReference type="Proteomes" id="UP000504617"/>
    </source>
</evidence>
<dbReference type="GO" id="GO:0005739">
    <property type="term" value="C:mitochondrion"/>
    <property type="evidence" value="ECO:0007669"/>
    <property type="project" value="TreeGrafter"/>
</dbReference>
<dbReference type="GO" id="GO:0006508">
    <property type="term" value="P:proteolysis"/>
    <property type="evidence" value="ECO:0007669"/>
    <property type="project" value="TreeGrafter"/>
</dbReference>
<sequence>FHGGGGGGGRWPLWRLGVGLGLAATAVVVAGPERDSEERPPREAGFQRAVVRSRDLLQRLKDQVGVPGVVVGVSVDGKEVWSEGIGYADLENRVLCSPETVLRIASISKSLTMVAVAKLWEEGKLDLDTAVQKYVPEFPEKEYEGEKVTITTRLLVSHLSGIRHYEKDISKVKEEKEKANRKASRTAVSAAKEKEDGEPGKKRDSAKGRTEEEGKPAKSGKKKREFEHEEYYLKDKFEHVVDSLNIFQNDPLFFKPGSQFLYSTHGFTLLSAVVERASDQKFTDYMLKIFSDLGMGSTGLDENEPLIYNRARYYIHNKKGHLVNAPYVDNSYKWAGGGFVSTVGDLLKFGNAMLYSYQLGRVKNPAAGLLPGYLKPDTIATMWTTVPSTRASQESDYAYGMAWVVVEKKQEYGHCKELRHYTFHTGAAVGASSVLLILPEEGTASGSCLVPPQGVVVTIICNMQSVHLDGIALKIAKEFEKDRLEKKCGRLE</sequence>
<dbReference type="RefSeq" id="XP_013914230.1">
    <property type="nucleotide sequence ID" value="XM_014058755.1"/>
</dbReference>
<dbReference type="CTD" id="114294"/>
<keyword evidence="2" id="KW-0732">Signal</keyword>
<dbReference type="PANTHER" id="PTHR46520">
    <property type="entry name" value="SERINE BETA-LACTAMASE-LIKE PROTEIN LACTB, MITOCHONDRIAL"/>
    <property type="match status" value="1"/>
</dbReference>
<feature type="chain" id="PRO_5026826254" evidence="2">
    <location>
        <begin position="31"/>
        <end position="492"/>
    </location>
</feature>
<evidence type="ECO:0000256" key="2">
    <source>
        <dbReference type="SAM" id="SignalP"/>
    </source>
</evidence>
<dbReference type="GeneID" id="106542897"/>
<dbReference type="KEGG" id="tsr:106542897"/>